<dbReference type="Proteomes" id="UP000253509">
    <property type="component" value="Unassembled WGS sequence"/>
</dbReference>
<name>A0A366IGR0_9MICO</name>
<dbReference type="AlphaFoldDB" id="A0A366IGR0"/>
<keyword evidence="2" id="KW-1185">Reference proteome</keyword>
<gene>
    <name evidence="1" type="ORF">DFO65_11245</name>
</gene>
<organism evidence="1 2">
    <name type="scientific">Brevibacterium celere</name>
    <dbReference type="NCBI Taxonomy" id="225845"/>
    <lineage>
        <taxon>Bacteria</taxon>
        <taxon>Bacillati</taxon>
        <taxon>Actinomycetota</taxon>
        <taxon>Actinomycetes</taxon>
        <taxon>Micrococcales</taxon>
        <taxon>Brevibacteriaceae</taxon>
        <taxon>Brevibacterium</taxon>
    </lineage>
</organism>
<sequence length="686" mass="78965">MAVQEHLLTVVIEATEPLDRESTTYRRLMSARLLWESDFTIRVVEEPLTTARLTELCASVDSKYILFIRQTHQVSPAFLPTVLKFLSTKTVYLAEPYKYTGNIPKQIASTSIDRNYHYTRDTDIYGVAFNVGRLGDVLDAIGDVDRTGVYLAYRLYWSINSVTPLEEGYSVSSNTSTAIGISPRPEVSRLVPLIPTASSSMRLHLLRLLVLFLRGLRETERTDITLDHLRGLVSTFGLTKDLDLAEHMHAFECAWIRWLDRPDMNAHLFKQLSGQDAYLVFDDAPHDHGDDSAAQNHLVEGPDVILHRVELGDETMTVTKSYLPRDLRPELESPDHYDFYRRPITEDSVILFFDRPMQADDNAEHLYAHFTAEHPEFAQAYFALNPKSPDWDRLSARGFKLVSIFTPEFYELFLRSDLVVSSQIFNLRHQGKTLANSRFVYLQHGVQLNDMSNWVASKFFDVFVATGKVEADYLRTVAPVETLNSGLPRLQTLRRDSEGSRDLLFMPTWRFNLHQASPEHFRSSQYFRAINSVLTDRELLGHLERTDRTLHVKLHPNIEKRAAQFSFSRRVVRSELSYREAISMAEFVFTDYSSAVLDAAFVGIPIAYYQWDADDFFHEQPYESRLDYHSEGLGPVFTAHAELIEHVTSERYSQPDPEFARRSARFFEGVNTDRINETIIERMLSL</sequence>
<dbReference type="Pfam" id="PF04464">
    <property type="entry name" value="Glyphos_transf"/>
    <property type="match status" value="1"/>
</dbReference>
<evidence type="ECO:0000313" key="2">
    <source>
        <dbReference type="Proteomes" id="UP000253509"/>
    </source>
</evidence>
<dbReference type="InterPro" id="IPR007554">
    <property type="entry name" value="Glycerophosphate_synth"/>
</dbReference>
<dbReference type="PANTHER" id="PTHR37316">
    <property type="entry name" value="TEICHOIC ACID GLYCEROL-PHOSPHATE PRIMASE"/>
    <property type="match status" value="1"/>
</dbReference>
<comment type="caution">
    <text evidence="1">The sequence shown here is derived from an EMBL/GenBank/DDBJ whole genome shotgun (WGS) entry which is preliminary data.</text>
</comment>
<dbReference type="EMBL" id="QNSB01000012">
    <property type="protein sequence ID" value="RBP69511.1"/>
    <property type="molecule type" value="Genomic_DNA"/>
</dbReference>
<evidence type="ECO:0000313" key="1">
    <source>
        <dbReference type="EMBL" id="RBP69511.1"/>
    </source>
</evidence>
<dbReference type="InterPro" id="IPR043148">
    <property type="entry name" value="TagF_C"/>
</dbReference>
<dbReference type="InterPro" id="IPR051612">
    <property type="entry name" value="Teichoic_Acid_Biosynth"/>
</dbReference>
<reference evidence="1 2" key="1">
    <citation type="submission" date="2018-06" db="EMBL/GenBank/DDBJ databases">
        <title>Freshwater and sediment microbial communities from various areas in North America, analyzing microbe dynamics in response to fracking.</title>
        <authorList>
            <person name="Lamendella R."/>
        </authorList>
    </citation>
    <scope>NUCLEOTIDE SEQUENCE [LARGE SCALE GENOMIC DNA]</scope>
    <source>
        <strain evidence="1 2">3b_TX</strain>
    </source>
</reference>
<dbReference type="GO" id="GO:0047355">
    <property type="term" value="F:CDP-glycerol glycerophosphotransferase activity"/>
    <property type="evidence" value="ECO:0007669"/>
    <property type="project" value="InterPro"/>
</dbReference>
<dbReference type="RefSeq" id="WP_113905196.1">
    <property type="nucleotide sequence ID" value="NZ_QNSB01000012.1"/>
</dbReference>
<proteinExistence type="predicted"/>
<accession>A0A366IGR0</accession>
<dbReference type="PANTHER" id="PTHR37316:SF3">
    <property type="entry name" value="TEICHOIC ACID GLYCEROL-PHOSPHATE TRANSFERASE"/>
    <property type="match status" value="1"/>
</dbReference>
<keyword evidence="1" id="KW-0808">Transferase</keyword>
<protein>
    <submittedName>
        <fullName evidence="1">CDP-glycerol glycerophosphotransferase (TagB/SpsB family)</fullName>
    </submittedName>
</protein>
<dbReference type="GO" id="GO:0016020">
    <property type="term" value="C:membrane"/>
    <property type="evidence" value="ECO:0007669"/>
    <property type="project" value="InterPro"/>
</dbReference>
<dbReference type="Gene3D" id="3.40.50.12580">
    <property type="match status" value="1"/>
</dbReference>